<dbReference type="EMBL" id="MU276000">
    <property type="protein sequence ID" value="KAI0043905.1"/>
    <property type="molecule type" value="Genomic_DNA"/>
</dbReference>
<protein>
    <submittedName>
        <fullName evidence="1">Uncharacterized protein</fullName>
    </submittedName>
</protein>
<reference evidence="1" key="1">
    <citation type="submission" date="2021-02" db="EMBL/GenBank/DDBJ databases">
        <authorList>
            <consortium name="DOE Joint Genome Institute"/>
            <person name="Ahrendt S."/>
            <person name="Looney B.P."/>
            <person name="Miyauchi S."/>
            <person name="Morin E."/>
            <person name="Drula E."/>
            <person name="Courty P.E."/>
            <person name="Chicoki N."/>
            <person name="Fauchery L."/>
            <person name="Kohler A."/>
            <person name="Kuo A."/>
            <person name="Labutti K."/>
            <person name="Pangilinan J."/>
            <person name="Lipzen A."/>
            <person name="Riley R."/>
            <person name="Andreopoulos W."/>
            <person name="He G."/>
            <person name="Johnson J."/>
            <person name="Barry K.W."/>
            <person name="Grigoriev I.V."/>
            <person name="Nagy L."/>
            <person name="Hibbett D."/>
            <person name="Henrissat B."/>
            <person name="Matheny P.B."/>
            <person name="Labbe J."/>
            <person name="Martin F."/>
        </authorList>
    </citation>
    <scope>NUCLEOTIDE SEQUENCE</scope>
    <source>
        <strain evidence="1">FP105234-sp</strain>
    </source>
</reference>
<gene>
    <name evidence="1" type="ORF">FA95DRAFT_1562814</name>
</gene>
<name>A0ACB8RJY1_9AGAM</name>
<proteinExistence type="predicted"/>
<evidence type="ECO:0000313" key="1">
    <source>
        <dbReference type="EMBL" id="KAI0043905.1"/>
    </source>
</evidence>
<organism evidence="1 2">
    <name type="scientific">Auriscalpium vulgare</name>
    <dbReference type="NCBI Taxonomy" id="40419"/>
    <lineage>
        <taxon>Eukaryota</taxon>
        <taxon>Fungi</taxon>
        <taxon>Dikarya</taxon>
        <taxon>Basidiomycota</taxon>
        <taxon>Agaricomycotina</taxon>
        <taxon>Agaricomycetes</taxon>
        <taxon>Russulales</taxon>
        <taxon>Auriscalpiaceae</taxon>
        <taxon>Auriscalpium</taxon>
    </lineage>
</organism>
<sequence>MPAHFAAPDKLQSGVLTSFQAVPPVTSLGRGPLSFYPILGPYNSHWLVSPEVELKLFCTEYELARWVENHKALKAAMDGHNGIRVRVAEHVHSGIITQEGVTFCGALMPSVRFGLGTHVGWLSGYREQALNSHRAIREIAESLLLFRKAMSDKGIAFNGLRPEHLFLTFDPLTRQGESDSYHAFSNYVTLMDWEGMSRVGDGSAQEADEARFTFDDYAVRDIISKLLGPSNINLEALSSRYTSDRLVPRRWLQEMKARVRACMADPRV</sequence>
<comment type="caution">
    <text evidence="1">The sequence shown here is derived from an EMBL/GenBank/DDBJ whole genome shotgun (WGS) entry which is preliminary data.</text>
</comment>
<dbReference type="Proteomes" id="UP000814033">
    <property type="component" value="Unassembled WGS sequence"/>
</dbReference>
<keyword evidence="2" id="KW-1185">Reference proteome</keyword>
<evidence type="ECO:0000313" key="2">
    <source>
        <dbReference type="Proteomes" id="UP000814033"/>
    </source>
</evidence>
<accession>A0ACB8RJY1</accession>
<reference evidence="1" key="2">
    <citation type="journal article" date="2022" name="New Phytol.">
        <title>Evolutionary transition to the ectomycorrhizal habit in the genomes of a hyperdiverse lineage of mushroom-forming fungi.</title>
        <authorList>
            <person name="Looney B."/>
            <person name="Miyauchi S."/>
            <person name="Morin E."/>
            <person name="Drula E."/>
            <person name="Courty P.E."/>
            <person name="Kohler A."/>
            <person name="Kuo A."/>
            <person name="LaButti K."/>
            <person name="Pangilinan J."/>
            <person name="Lipzen A."/>
            <person name="Riley R."/>
            <person name="Andreopoulos W."/>
            <person name="He G."/>
            <person name="Johnson J."/>
            <person name="Nolan M."/>
            <person name="Tritt A."/>
            <person name="Barry K.W."/>
            <person name="Grigoriev I.V."/>
            <person name="Nagy L.G."/>
            <person name="Hibbett D."/>
            <person name="Henrissat B."/>
            <person name="Matheny P.B."/>
            <person name="Labbe J."/>
            <person name="Martin F.M."/>
        </authorList>
    </citation>
    <scope>NUCLEOTIDE SEQUENCE</scope>
    <source>
        <strain evidence="1">FP105234-sp</strain>
    </source>
</reference>